<dbReference type="CDD" id="cd05371">
    <property type="entry name" value="HSD10-like_SDR_c"/>
    <property type="match status" value="1"/>
</dbReference>
<dbReference type="FunFam" id="3.40.50.720:FF:000215">
    <property type="entry name" value="3-hydroxyacyl-CoA dehydrogenase type-2"/>
    <property type="match status" value="1"/>
</dbReference>
<dbReference type="InterPro" id="IPR036291">
    <property type="entry name" value="NAD(P)-bd_dom_sf"/>
</dbReference>
<dbReference type="EMBL" id="FMYO01000001">
    <property type="protein sequence ID" value="SDB83876.1"/>
    <property type="molecule type" value="Genomic_DNA"/>
</dbReference>
<dbReference type="OrthoDB" id="9794138at2"/>
<proteinExistence type="inferred from homology"/>
<name>A0A1G6GRQ6_9GAMM</name>
<keyword evidence="2" id="KW-0560">Oxidoreductase</keyword>
<dbReference type="Gene3D" id="3.40.50.720">
    <property type="entry name" value="NAD(P)-binding Rossmann-like Domain"/>
    <property type="match status" value="1"/>
</dbReference>
<protein>
    <submittedName>
        <fullName evidence="5">NAD(P)-dependent dehydrogenase, short-chain alcohol dehydrogenase family</fullName>
    </submittedName>
</protein>
<comment type="similarity">
    <text evidence="1 3">Belongs to the short-chain dehydrogenases/reductases (SDR) family.</text>
</comment>
<dbReference type="Proteomes" id="UP000243468">
    <property type="component" value="Unassembled WGS sequence"/>
</dbReference>
<accession>A0A1G6GRQ6</accession>
<evidence type="ECO:0000313" key="5">
    <source>
        <dbReference type="EMBL" id="SDB83876.1"/>
    </source>
</evidence>
<dbReference type="Pfam" id="PF00106">
    <property type="entry name" value="adh_short"/>
    <property type="match status" value="1"/>
</dbReference>
<dbReference type="SMART" id="SM00822">
    <property type="entry name" value="PKS_KR"/>
    <property type="match status" value="1"/>
</dbReference>
<evidence type="ECO:0000313" key="6">
    <source>
        <dbReference type="Proteomes" id="UP000243468"/>
    </source>
</evidence>
<dbReference type="SUPFAM" id="SSF51735">
    <property type="entry name" value="NAD(P)-binding Rossmann-fold domains"/>
    <property type="match status" value="1"/>
</dbReference>
<dbReference type="InterPro" id="IPR002347">
    <property type="entry name" value="SDR_fam"/>
</dbReference>
<reference evidence="6" key="1">
    <citation type="submission" date="2016-09" db="EMBL/GenBank/DDBJ databases">
        <authorList>
            <person name="Varghese N."/>
            <person name="Submissions S."/>
        </authorList>
    </citation>
    <scope>NUCLEOTIDE SEQUENCE [LARGE SCALE GENOMIC DNA]</scope>
    <source>
        <strain evidence="6">ANC 4667</strain>
    </source>
</reference>
<dbReference type="RefSeq" id="WP_092818284.1">
    <property type="nucleotide sequence ID" value="NZ_BAABKJ010000006.1"/>
</dbReference>
<keyword evidence="6" id="KW-1185">Reference proteome</keyword>
<dbReference type="STRING" id="1226327.SAMN05421732_101186"/>
<dbReference type="AlphaFoldDB" id="A0A1G6GRQ6"/>
<organism evidence="5 6">
    <name type="scientific">Acinetobacter kookii</name>
    <dbReference type="NCBI Taxonomy" id="1226327"/>
    <lineage>
        <taxon>Bacteria</taxon>
        <taxon>Pseudomonadati</taxon>
        <taxon>Pseudomonadota</taxon>
        <taxon>Gammaproteobacteria</taxon>
        <taxon>Moraxellales</taxon>
        <taxon>Moraxellaceae</taxon>
        <taxon>Acinetobacter</taxon>
    </lineage>
</organism>
<dbReference type="PROSITE" id="PS00061">
    <property type="entry name" value="ADH_SHORT"/>
    <property type="match status" value="1"/>
</dbReference>
<gene>
    <name evidence="5" type="ORF">SAMN05421732_101186</name>
</gene>
<dbReference type="GO" id="GO:0016491">
    <property type="term" value="F:oxidoreductase activity"/>
    <property type="evidence" value="ECO:0007669"/>
    <property type="project" value="UniProtKB-KW"/>
</dbReference>
<dbReference type="PRINTS" id="PR00080">
    <property type="entry name" value="SDRFAMILY"/>
</dbReference>
<dbReference type="PANTHER" id="PTHR43658">
    <property type="entry name" value="SHORT-CHAIN DEHYDROGENASE/REDUCTASE"/>
    <property type="match status" value="1"/>
</dbReference>
<dbReference type="InterPro" id="IPR057326">
    <property type="entry name" value="KR_dom"/>
</dbReference>
<evidence type="ECO:0000256" key="3">
    <source>
        <dbReference type="RuleBase" id="RU000363"/>
    </source>
</evidence>
<evidence type="ECO:0000259" key="4">
    <source>
        <dbReference type="SMART" id="SM00822"/>
    </source>
</evidence>
<dbReference type="PANTHER" id="PTHR43658:SF8">
    <property type="entry name" value="17-BETA-HYDROXYSTEROID DEHYDROGENASE 14-RELATED"/>
    <property type="match status" value="1"/>
</dbReference>
<dbReference type="InterPro" id="IPR020904">
    <property type="entry name" value="Sc_DH/Rdtase_CS"/>
</dbReference>
<feature type="domain" description="Ketoreductase" evidence="4">
    <location>
        <begin position="6"/>
        <end position="197"/>
    </location>
</feature>
<sequence>MKIQGKVFVVTGGASGLGAATATYLVGQGAQVIMVDMNQELGQEMQQRLGEHSVFVKLDVTDEHAVKVFFENIEQQYGQLNGLVNCAGIAPSAKVLGRDGIHDLGMFQKVLNINVSGTFNMIRFAASLMAKYQLQAGEEERGVIVNTASVAAFEGQLGQAAYAASKGAVVSMTLPLARELAREAIRVMTIAPGIMETPMLKAMPQNVQDALGQMVPFPSRLAKPEEFAHLVGHIFENTYLNGEVIRLDGAIRMQPK</sequence>
<dbReference type="PRINTS" id="PR00081">
    <property type="entry name" value="GDHRDH"/>
</dbReference>
<evidence type="ECO:0000256" key="1">
    <source>
        <dbReference type="ARBA" id="ARBA00006484"/>
    </source>
</evidence>
<evidence type="ECO:0000256" key="2">
    <source>
        <dbReference type="ARBA" id="ARBA00023002"/>
    </source>
</evidence>